<sequence>MNKKKETTTQRKRRLEKAKLKRQKKIANENDVYKQQPLEKNKHENRPARQNTDVKLTVATVAFHPVSDSSGSPLPLHHPTHSVHLSSIRYPIPAQDAAMYGDCSDVASVHERR</sequence>
<name>A0A4C1WAS9_EUMVA</name>
<dbReference type="EMBL" id="BGZK01000505">
    <property type="protein sequence ID" value="GBP47619.1"/>
    <property type="molecule type" value="Genomic_DNA"/>
</dbReference>
<comment type="caution">
    <text evidence="2">The sequence shown here is derived from an EMBL/GenBank/DDBJ whole genome shotgun (WGS) entry which is preliminary data.</text>
</comment>
<evidence type="ECO:0000313" key="2">
    <source>
        <dbReference type="EMBL" id="GBP47619.1"/>
    </source>
</evidence>
<protein>
    <submittedName>
        <fullName evidence="2">Uncharacterized protein</fullName>
    </submittedName>
</protein>
<proteinExistence type="predicted"/>
<organism evidence="2 3">
    <name type="scientific">Eumeta variegata</name>
    <name type="common">Bagworm moth</name>
    <name type="synonym">Eumeta japonica</name>
    <dbReference type="NCBI Taxonomy" id="151549"/>
    <lineage>
        <taxon>Eukaryota</taxon>
        <taxon>Metazoa</taxon>
        <taxon>Ecdysozoa</taxon>
        <taxon>Arthropoda</taxon>
        <taxon>Hexapoda</taxon>
        <taxon>Insecta</taxon>
        <taxon>Pterygota</taxon>
        <taxon>Neoptera</taxon>
        <taxon>Endopterygota</taxon>
        <taxon>Lepidoptera</taxon>
        <taxon>Glossata</taxon>
        <taxon>Ditrysia</taxon>
        <taxon>Tineoidea</taxon>
        <taxon>Psychidae</taxon>
        <taxon>Oiketicinae</taxon>
        <taxon>Eumeta</taxon>
    </lineage>
</organism>
<accession>A0A4C1WAS9</accession>
<keyword evidence="3" id="KW-1185">Reference proteome</keyword>
<feature type="region of interest" description="Disordered" evidence="1">
    <location>
        <begin position="1"/>
        <end position="51"/>
    </location>
</feature>
<evidence type="ECO:0000256" key="1">
    <source>
        <dbReference type="SAM" id="MobiDB-lite"/>
    </source>
</evidence>
<evidence type="ECO:0000313" key="3">
    <source>
        <dbReference type="Proteomes" id="UP000299102"/>
    </source>
</evidence>
<dbReference type="Proteomes" id="UP000299102">
    <property type="component" value="Unassembled WGS sequence"/>
</dbReference>
<feature type="compositionally biased region" description="Basic residues" evidence="1">
    <location>
        <begin position="10"/>
        <end position="25"/>
    </location>
</feature>
<dbReference type="AlphaFoldDB" id="A0A4C1WAS9"/>
<feature type="compositionally biased region" description="Basic and acidic residues" evidence="1">
    <location>
        <begin position="26"/>
        <end position="47"/>
    </location>
</feature>
<reference evidence="2 3" key="1">
    <citation type="journal article" date="2019" name="Commun. Biol.">
        <title>The bagworm genome reveals a unique fibroin gene that provides high tensile strength.</title>
        <authorList>
            <person name="Kono N."/>
            <person name="Nakamura H."/>
            <person name="Ohtoshi R."/>
            <person name="Tomita M."/>
            <person name="Numata K."/>
            <person name="Arakawa K."/>
        </authorList>
    </citation>
    <scope>NUCLEOTIDE SEQUENCE [LARGE SCALE GENOMIC DNA]</scope>
</reference>
<gene>
    <name evidence="2" type="ORF">EVAR_30333_1</name>
</gene>